<dbReference type="PANTHER" id="PTHR43639:SF1">
    <property type="entry name" value="SHORT-CHAIN DEHYDROGENASE_REDUCTASE FAMILY PROTEIN"/>
    <property type="match status" value="1"/>
</dbReference>
<dbReference type="SUPFAM" id="SSF51735">
    <property type="entry name" value="NAD(P)-binding Rossmann-fold domains"/>
    <property type="match status" value="1"/>
</dbReference>
<dbReference type="EMBL" id="JAUSTW010000006">
    <property type="protein sequence ID" value="MDQ0200491.1"/>
    <property type="molecule type" value="Genomic_DNA"/>
</dbReference>
<sequence length="256" mass="27312">MLLQDKVAIITGAGSGMGRAMALSFSREGATVAVADINVNAAIETVLLIQEQNTGKAFVHGVDVSYAKSVQELINDVGEREGKIDIVVNCAGLPQAFTPIEELEEDDWDRLMNVNAKSIFLTAKYAVPYMKKQNQGVILNISSIASERARPGLNAYCASKGAVVVLTKSLALELAPFGIRVNAINPGPANTEMLGKFISANEGEREQLKQDVFLSSIPLGKLIEPEDIAEAALYLCSPHSQKITGTILNVDGGRGI</sequence>
<dbReference type="RefSeq" id="WP_307410395.1">
    <property type="nucleotide sequence ID" value="NZ_JAUSTW010000006.1"/>
</dbReference>
<comment type="subunit">
    <text evidence="2">Homotetramer.</text>
</comment>
<reference evidence="4 5" key="1">
    <citation type="submission" date="2023-07" db="EMBL/GenBank/DDBJ databases">
        <title>Genomic Encyclopedia of Type Strains, Phase IV (KMG-IV): sequencing the most valuable type-strain genomes for metagenomic binning, comparative biology and taxonomic classification.</title>
        <authorList>
            <person name="Goeker M."/>
        </authorList>
    </citation>
    <scope>NUCLEOTIDE SEQUENCE [LARGE SCALE GENOMIC DNA]</scope>
    <source>
        <strain evidence="4 5">DSM 27594</strain>
    </source>
</reference>
<dbReference type="InterPro" id="IPR002347">
    <property type="entry name" value="SDR_fam"/>
</dbReference>
<evidence type="ECO:0000313" key="4">
    <source>
        <dbReference type="EMBL" id="MDQ0200491.1"/>
    </source>
</evidence>
<dbReference type="GO" id="GO:0004316">
    <property type="term" value="F:3-oxoacyl-[acyl-carrier-protein] reductase (NADPH) activity"/>
    <property type="evidence" value="ECO:0007669"/>
    <property type="project" value="UniProtKB-EC"/>
</dbReference>
<evidence type="ECO:0000256" key="3">
    <source>
        <dbReference type="ARBA" id="ARBA00023002"/>
    </source>
</evidence>
<dbReference type="InterPro" id="IPR020904">
    <property type="entry name" value="Sc_DH/Rdtase_CS"/>
</dbReference>
<keyword evidence="5" id="KW-1185">Reference proteome</keyword>
<keyword evidence="3 4" id="KW-0560">Oxidoreductase</keyword>
<comment type="caution">
    <text evidence="4">The sequence shown here is derived from an EMBL/GenBank/DDBJ whole genome shotgun (WGS) entry which is preliminary data.</text>
</comment>
<dbReference type="PRINTS" id="PR00080">
    <property type="entry name" value="SDRFAMILY"/>
</dbReference>
<dbReference type="InterPro" id="IPR036291">
    <property type="entry name" value="NAD(P)-bd_dom_sf"/>
</dbReference>
<evidence type="ECO:0000256" key="1">
    <source>
        <dbReference type="ARBA" id="ARBA00006484"/>
    </source>
</evidence>
<dbReference type="Proteomes" id="UP001224122">
    <property type="component" value="Unassembled WGS sequence"/>
</dbReference>
<dbReference type="PROSITE" id="PS00061">
    <property type="entry name" value="ADH_SHORT"/>
    <property type="match status" value="1"/>
</dbReference>
<dbReference type="Pfam" id="PF13561">
    <property type="entry name" value="adh_short_C2"/>
    <property type="match status" value="1"/>
</dbReference>
<comment type="similarity">
    <text evidence="1">Belongs to the short-chain dehydrogenases/reductases (SDR) family.</text>
</comment>
<dbReference type="EC" id="1.1.1.100" evidence="4"/>
<evidence type="ECO:0000313" key="5">
    <source>
        <dbReference type="Proteomes" id="UP001224122"/>
    </source>
</evidence>
<accession>A0ABT9XYR2</accession>
<proteinExistence type="inferred from homology"/>
<dbReference type="PRINTS" id="PR00081">
    <property type="entry name" value="GDHRDH"/>
</dbReference>
<organism evidence="4 5">
    <name type="scientific">Neobacillus ginsengisoli</name>
    <dbReference type="NCBI Taxonomy" id="904295"/>
    <lineage>
        <taxon>Bacteria</taxon>
        <taxon>Bacillati</taxon>
        <taxon>Bacillota</taxon>
        <taxon>Bacilli</taxon>
        <taxon>Bacillales</taxon>
        <taxon>Bacillaceae</taxon>
        <taxon>Neobacillus</taxon>
    </lineage>
</organism>
<protein>
    <submittedName>
        <fullName evidence="4">3-oxoacyl-[acyl-carrier protein] reductase</fullName>
        <ecNumber evidence="4">1.1.1.100</ecNumber>
    </submittedName>
</protein>
<dbReference type="Gene3D" id="3.40.50.720">
    <property type="entry name" value="NAD(P)-binding Rossmann-like Domain"/>
    <property type="match status" value="1"/>
</dbReference>
<dbReference type="NCBIfam" id="NF005559">
    <property type="entry name" value="PRK07231.1"/>
    <property type="match status" value="1"/>
</dbReference>
<gene>
    <name evidence="4" type="ORF">J2S10_003680</name>
</gene>
<dbReference type="PANTHER" id="PTHR43639">
    <property type="entry name" value="OXIDOREDUCTASE, SHORT-CHAIN DEHYDROGENASE/REDUCTASE FAMILY (AFU_ORTHOLOGUE AFUA_5G02870)"/>
    <property type="match status" value="1"/>
</dbReference>
<evidence type="ECO:0000256" key="2">
    <source>
        <dbReference type="ARBA" id="ARBA00011881"/>
    </source>
</evidence>
<name>A0ABT9XYR2_9BACI</name>